<comment type="caution">
    <text evidence="2">The sequence shown here is derived from an EMBL/GenBank/DDBJ whole genome shotgun (WGS) entry which is preliminary data.</text>
</comment>
<reference evidence="2" key="1">
    <citation type="submission" date="2020-09" db="EMBL/GenBank/DDBJ databases">
        <title>Whole genome shotgun sequence of Streptomyces xanthophaeus NBRC 12829.</title>
        <authorList>
            <person name="Komaki H."/>
            <person name="Tamura T."/>
        </authorList>
    </citation>
    <scope>NUCLEOTIDE SEQUENCE</scope>
    <source>
        <strain evidence="2">NBRC 12829</strain>
    </source>
</reference>
<proteinExistence type="predicted"/>
<dbReference type="OrthoDB" id="4308617at2"/>
<dbReference type="EMBL" id="BNEE01000006">
    <property type="protein sequence ID" value="GHI87864.1"/>
    <property type="molecule type" value="Genomic_DNA"/>
</dbReference>
<protein>
    <submittedName>
        <fullName evidence="2">Uncharacterized protein</fullName>
    </submittedName>
</protein>
<evidence type="ECO:0000313" key="2">
    <source>
        <dbReference type="EMBL" id="GHI87864.1"/>
    </source>
</evidence>
<dbReference type="AlphaFoldDB" id="A0A919H5J8"/>
<evidence type="ECO:0000256" key="1">
    <source>
        <dbReference type="SAM" id="MobiDB-lite"/>
    </source>
</evidence>
<sequence length="116" mass="11677">MSIGSVHGSAFSVGAAHHTNSVVHHTGPGPQDPPGAQELLEAVRDLRAALVRLPRSSGRAGLDAALEDAAGELEEAGEIRPGLPARLRAALERWAPLVESVNAAAALGGLLAALGG</sequence>
<evidence type="ECO:0000313" key="3">
    <source>
        <dbReference type="Proteomes" id="UP000600026"/>
    </source>
</evidence>
<organism evidence="2 3">
    <name type="scientific">Streptomyces xanthophaeus</name>
    <dbReference type="NCBI Taxonomy" id="67385"/>
    <lineage>
        <taxon>Bacteria</taxon>
        <taxon>Bacillati</taxon>
        <taxon>Actinomycetota</taxon>
        <taxon>Actinomycetes</taxon>
        <taxon>Kitasatosporales</taxon>
        <taxon>Streptomycetaceae</taxon>
        <taxon>Streptomyces</taxon>
    </lineage>
</organism>
<gene>
    <name evidence="2" type="ORF">Sxan_52280</name>
</gene>
<accession>A0A919H5J8</accession>
<keyword evidence="3" id="KW-1185">Reference proteome</keyword>
<dbReference type="Proteomes" id="UP000600026">
    <property type="component" value="Unassembled WGS sequence"/>
</dbReference>
<feature type="region of interest" description="Disordered" evidence="1">
    <location>
        <begin position="16"/>
        <end position="36"/>
    </location>
</feature>
<name>A0A919H5J8_9ACTN</name>
<dbReference type="RefSeq" id="WP_037895292.1">
    <property type="nucleotide sequence ID" value="NZ_BNEE01000006.1"/>
</dbReference>